<dbReference type="PROSITE" id="PS51476">
    <property type="entry name" value="PROTEASOME_BETA_2"/>
    <property type="match status" value="1"/>
</dbReference>
<dbReference type="AlphaFoldDB" id="A0A8H3TW83"/>
<dbReference type="OrthoDB" id="268428at2759"/>
<dbReference type="Pfam" id="PF00227">
    <property type="entry name" value="Proteasome"/>
    <property type="match status" value="1"/>
</dbReference>
<comment type="subunit">
    <text evidence="5">Component of the proteasome complex.</text>
</comment>
<evidence type="ECO:0000256" key="4">
    <source>
        <dbReference type="ARBA" id="ARBA00026071"/>
    </source>
</evidence>
<keyword evidence="7" id="KW-1185">Reference proteome</keyword>
<dbReference type="InterPro" id="IPR029055">
    <property type="entry name" value="Ntn_hydrolases_N"/>
</dbReference>
<dbReference type="PANTHER" id="PTHR32194:SF2">
    <property type="entry name" value="PROTEASOME SUBUNIT BETA TYPE-1"/>
    <property type="match status" value="1"/>
</dbReference>
<organism evidence="6 7">
    <name type="scientific">Naganishia liquefaciens</name>
    <dbReference type="NCBI Taxonomy" id="104408"/>
    <lineage>
        <taxon>Eukaryota</taxon>
        <taxon>Fungi</taxon>
        <taxon>Dikarya</taxon>
        <taxon>Basidiomycota</taxon>
        <taxon>Agaricomycotina</taxon>
        <taxon>Tremellomycetes</taxon>
        <taxon>Filobasidiales</taxon>
        <taxon>Filobasidiaceae</taxon>
        <taxon>Naganishia</taxon>
    </lineage>
</organism>
<evidence type="ECO:0000256" key="2">
    <source>
        <dbReference type="ARBA" id="ARBA00022942"/>
    </source>
</evidence>
<dbReference type="GO" id="GO:0010498">
    <property type="term" value="P:proteasomal protein catabolic process"/>
    <property type="evidence" value="ECO:0007669"/>
    <property type="project" value="InterPro"/>
</dbReference>
<dbReference type="CDD" id="cd03758">
    <property type="entry name" value="proteasome_beta_type_2"/>
    <property type="match status" value="1"/>
</dbReference>
<evidence type="ECO:0000313" key="6">
    <source>
        <dbReference type="EMBL" id="GHJ88056.1"/>
    </source>
</evidence>
<dbReference type="SUPFAM" id="SSF56235">
    <property type="entry name" value="N-terminal nucleophile aminohydrolases (Ntn hydrolases)"/>
    <property type="match status" value="1"/>
</dbReference>
<keyword evidence="2 5" id="KW-0647">Proteasome</keyword>
<comment type="similarity">
    <text evidence="5">Belongs to the peptidase T1B family.</text>
</comment>
<accession>A0A8H3TW83</accession>
<dbReference type="Proteomes" id="UP000620104">
    <property type="component" value="Unassembled WGS sequence"/>
</dbReference>
<dbReference type="InterPro" id="IPR023333">
    <property type="entry name" value="Proteasome_suB-type"/>
</dbReference>
<dbReference type="InterPro" id="IPR001353">
    <property type="entry name" value="Proteasome_sua/b"/>
</dbReference>
<gene>
    <name evidence="6" type="ORF">NliqN6_4458</name>
</gene>
<dbReference type="GO" id="GO:0005634">
    <property type="term" value="C:nucleus"/>
    <property type="evidence" value="ECO:0007669"/>
    <property type="project" value="UniProtKB-SubCell"/>
</dbReference>
<keyword evidence="3 5" id="KW-0539">Nucleus</keyword>
<protein>
    <recommendedName>
        <fullName evidence="5">Proteasome subunit beta</fullName>
    </recommendedName>
</protein>
<comment type="subcellular location">
    <subcellularLocation>
        <location evidence="5">Cytoplasm</location>
    </subcellularLocation>
    <subcellularLocation>
        <location evidence="5">Nucleus</location>
    </subcellularLocation>
</comment>
<dbReference type="GO" id="GO:0005839">
    <property type="term" value="C:proteasome core complex"/>
    <property type="evidence" value="ECO:0007669"/>
    <property type="project" value="InterPro"/>
</dbReference>
<dbReference type="PANTHER" id="PTHR32194">
    <property type="entry name" value="METALLOPROTEASE TLDD"/>
    <property type="match status" value="1"/>
</dbReference>
<comment type="function">
    <text evidence="5">Component of the proteasome, a multicatalytic proteinase complex which is characterized by its ability to cleave peptides with Arg, Phe, Tyr, Leu, and Glu adjacent to the leaving group at neutral or slightly basic pH. The proteasome has an ATP-dependent proteolytic activity.</text>
</comment>
<proteinExistence type="inferred from homology"/>
<evidence type="ECO:0000256" key="3">
    <source>
        <dbReference type="ARBA" id="ARBA00023242"/>
    </source>
</evidence>
<reference evidence="6" key="1">
    <citation type="submission" date="2020-07" db="EMBL/GenBank/DDBJ databases">
        <title>Draft Genome Sequence of a Deep-Sea Yeast, Naganishia (Cryptococcus) liquefaciens strain N6.</title>
        <authorList>
            <person name="Han Y.W."/>
            <person name="Kajitani R."/>
            <person name="Morimoto H."/>
            <person name="Parhat M."/>
            <person name="Tsubouchi H."/>
            <person name="Bakenova O."/>
            <person name="Ogata M."/>
            <person name="Argunhan B."/>
            <person name="Aoki R."/>
            <person name="Kajiwara S."/>
            <person name="Itoh T."/>
            <person name="Iwasaki H."/>
        </authorList>
    </citation>
    <scope>NUCLEOTIDE SEQUENCE</scope>
    <source>
        <strain evidence="6">N6</strain>
    </source>
</reference>
<dbReference type="GO" id="GO:0005737">
    <property type="term" value="C:cytoplasm"/>
    <property type="evidence" value="ECO:0007669"/>
    <property type="project" value="UniProtKB-SubCell"/>
</dbReference>
<keyword evidence="1 5" id="KW-0963">Cytoplasm</keyword>
<evidence type="ECO:0000256" key="5">
    <source>
        <dbReference type="RuleBase" id="RU004203"/>
    </source>
</evidence>
<comment type="subunit">
    <text evidence="4">The 26S proteasome consists of a 20S proteasome core and two 19S regulatory subunits. The 20S proteasome core is composed of 28 subunits that are arranged in four stacked rings, resulting in a barrel-shaped structure. The two end rings are each formed by seven alpha subunits, and the two central rings are each formed by seven beta subunits. The catalytic chamber with the active sites is on the inside of the barrel.</text>
</comment>
<dbReference type="Gene3D" id="3.60.20.10">
    <property type="entry name" value="Glutamine Phosphoribosylpyrophosphate, subunit 1, domain 1"/>
    <property type="match status" value="1"/>
</dbReference>
<sequence>MADCSFGITGKDFVLLASDQSAGRSIIKMKSDENKIRTLGPSLAMAFGGEPGDTNNFVDYVERNLRLYQIRNNTELLPAPASAFIRKELANSIRSRSPYAVNLLLAGFDKVHAQSHLYSIDLYGTKAILPYAAQGLGIYVALSTMDKYWYPDITRDEAVELLRKCIAEVKLRLAYQFSFNAVEIDKEGVKELKL</sequence>
<dbReference type="EMBL" id="BLZA01000028">
    <property type="protein sequence ID" value="GHJ88056.1"/>
    <property type="molecule type" value="Genomic_DNA"/>
</dbReference>
<name>A0A8H3TW83_9TREE</name>
<evidence type="ECO:0000256" key="1">
    <source>
        <dbReference type="ARBA" id="ARBA00022490"/>
    </source>
</evidence>
<evidence type="ECO:0000313" key="7">
    <source>
        <dbReference type="Proteomes" id="UP000620104"/>
    </source>
</evidence>
<dbReference type="InterPro" id="IPR035206">
    <property type="entry name" value="Proteasome_beta2"/>
</dbReference>
<comment type="caution">
    <text evidence="6">The sequence shown here is derived from an EMBL/GenBank/DDBJ whole genome shotgun (WGS) entry which is preliminary data.</text>
</comment>